<gene>
    <name evidence="1" type="ORF">FA14DRAFT_159472</name>
</gene>
<dbReference type="InParanoid" id="A0A316VIH8"/>
<organism evidence="1 2">
    <name type="scientific">Meira miltonrushii</name>
    <dbReference type="NCBI Taxonomy" id="1280837"/>
    <lineage>
        <taxon>Eukaryota</taxon>
        <taxon>Fungi</taxon>
        <taxon>Dikarya</taxon>
        <taxon>Basidiomycota</taxon>
        <taxon>Ustilaginomycotina</taxon>
        <taxon>Exobasidiomycetes</taxon>
        <taxon>Exobasidiales</taxon>
        <taxon>Brachybasidiaceae</taxon>
        <taxon>Meira</taxon>
    </lineage>
</organism>
<keyword evidence="2" id="KW-1185">Reference proteome</keyword>
<name>A0A316VIH8_9BASI</name>
<evidence type="ECO:0000313" key="1">
    <source>
        <dbReference type="EMBL" id="PWN37402.1"/>
    </source>
</evidence>
<dbReference type="EMBL" id="KZ819602">
    <property type="protein sequence ID" value="PWN37402.1"/>
    <property type="molecule type" value="Genomic_DNA"/>
</dbReference>
<sequence>MPRKTKTAQKARKAAAAAGAAAAKELKIIQAAAAADKEAQIQAMVDELDPNTKKNNYRALAKTLNISHTTLYRRLKKGQQNRSDARKYNNSALTKEEEYSLKQYILEAEV</sequence>
<accession>A0A316VIH8</accession>
<dbReference type="Gene3D" id="1.10.10.60">
    <property type="entry name" value="Homeodomain-like"/>
    <property type="match status" value="1"/>
</dbReference>
<reference evidence="1 2" key="1">
    <citation type="journal article" date="2018" name="Mol. Biol. Evol.">
        <title>Broad Genomic Sampling Reveals a Smut Pathogenic Ancestry of the Fungal Clade Ustilaginomycotina.</title>
        <authorList>
            <person name="Kijpornyongpan T."/>
            <person name="Mondo S.J."/>
            <person name="Barry K."/>
            <person name="Sandor L."/>
            <person name="Lee J."/>
            <person name="Lipzen A."/>
            <person name="Pangilinan J."/>
            <person name="LaButti K."/>
            <person name="Hainaut M."/>
            <person name="Henrissat B."/>
            <person name="Grigoriev I.V."/>
            <person name="Spatafora J.W."/>
            <person name="Aime M.C."/>
        </authorList>
    </citation>
    <scope>NUCLEOTIDE SEQUENCE [LARGE SCALE GENOMIC DNA]</scope>
    <source>
        <strain evidence="1 2">MCA 3882</strain>
    </source>
</reference>
<dbReference type="GeneID" id="37020010"/>
<dbReference type="AlphaFoldDB" id="A0A316VIH8"/>
<protein>
    <submittedName>
        <fullName evidence="1">Uncharacterized protein</fullName>
    </submittedName>
</protein>
<proteinExistence type="predicted"/>
<evidence type="ECO:0000313" key="2">
    <source>
        <dbReference type="Proteomes" id="UP000245771"/>
    </source>
</evidence>
<dbReference type="Proteomes" id="UP000245771">
    <property type="component" value="Unassembled WGS sequence"/>
</dbReference>
<dbReference type="RefSeq" id="XP_025357704.1">
    <property type="nucleotide sequence ID" value="XM_025498229.1"/>
</dbReference>